<feature type="region of interest" description="Disordered" evidence="1">
    <location>
        <begin position="402"/>
        <end position="485"/>
    </location>
</feature>
<feature type="compositionally biased region" description="Basic and acidic residues" evidence="1">
    <location>
        <begin position="336"/>
        <end position="350"/>
    </location>
</feature>
<feature type="compositionally biased region" description="Polar residues" evidence="1">
    <location>
        <begin position="229"/>
        <end position="249"/>
    </location>
</feature>
<keyword evidence="3" id="KW-1185">Reference proteome</keyword>
<gene>
    <name evidence="2" type="ORF">FA14DRAFT_45136</name>
</gene>
<feature type="compositionally biased region" description="Polar residues" evidence="1">
    <location>
        <begin position="872"/>
        <end position="882"/>
    </location>
</feature>
<accession>A0A316VDK1</accession>
<feature type="compositionally biased region" description="Low complexity" evidence="1">
    <location>
        <begin position="305"/>
        <end position="318"/>
    </location>
</feature>
<feature type="compositionally biased region" description="Basic and acidic residues" evidence="1">
    <location>
        <begin position="1"/>
        <end position="16"/>
    </location>
</feature>
<dbReference type="RefSeq" id="XP_025355954.1">
    <property type="nucleotide sequence ID" value="XM_025502366.1"/>
</dbReference>
<feature type="compositionally biased region" description="Polar residues" evidence="1">
    <location>
        <begin position="17"/>
        <end position="32"/>
    </location>
</feature>
<name>A0A316VDK1_9BASI</name>
<dbReference type="AlphaFoldDB" id="A0A316VDK1"/>
<feature type="region of interest" description="Disordered" evidence="1">
    <location>
        <begin position="597"/>
        <end position="616"/>
    </location>
</feature>
<evidence type="ECO:0000313" key="3">
    <source>
        <dbReference type="Proteomes" id="UP000245771"/>
    </source>
</evidence>
<dbReference type="EMBL" id="KZ819603">
    <property type="protein sequence ID" value="PWN35652.1"/>
    <property type="molecule type" value="Genomic_DNA"/>
</dbReference>
<feature type="compositionally biased region" description="Basic and acidic residues" evidence="1">
    <location>
        <begin position="855"/>
        <end position="864"/>
    </location>
</feature>
<dbReference type="Proteomes" id="UP000245771">
    <property type="component" value="Unassembled WGS sequence"/>
</dbReference>
<feature type="region of interest" description="Disordered" evidence="1">
    <location>
        <begin position="144"/>
        <end position="177"/>
    </location>
</feature>
<feature type="compositionally biased region" description="Polar residues" evidence="1">
    <location>
        <begin position="402"/>
        <end position="426"/>
    </location>
</feature>
<protein>
    <submittedName>
        <fullName evidence="2">Uncharacterized protein</fullName>
    </submittedName>
</protein>
<organism evidence="2 3">
    <name type="scientific">Meira miltonrushii</name>
    <dbReference type="NCBI Taxonomy" id="1280837"/>
    <lineage>
        <taxon>Eukaryota</taxon>
        <taxon>Fungi</taxon>
        <taxon>Dikarya</taxon>
        <taxon>Basidiomycota</taxon>
        <taxon>Ustilaginomycotina</taxon>
        <taxon>Exobasidiomycetes</taxon>
        <taxon>Exobasidiales</taxon>
        <taxon>Brachybasidiaceae</taxon>
        <taxon>Meira</taxon>
    </lineage>
</organism>
<dbReference type="InParanoid" id="A0A316VDK1"/>
<reference evidence="2 3" key="1">
    <citation type="journal article" date="2018" name="Mol. Biol. Evol.">
        <title>Broad Genomic Sampling Reveals a Smut Pathogenic Ancestry of the Fungal Clade Ustilaginomycotina.</title>
        <authorList>
            <person name="Kijpornyongpan T."/>
            <person name="Mondo S.J."/>
            <person name="Barry K."/>
            <person name="Sandor L."/>
            <person name="Lee J."/>
            <person name="Lipzen A."/>
            <person name="Pangilinan J."/>
            <person name="LaButti K."/>
            <person name="Hainaut M."/>
            <person name="Henrissat B."/>
            <person name="Grigoriev I.V."/>
            <person name="Spatafora J.W."/>
            <person name="Aime M.C."/>
        </authorList>
    </citation>
    <scope>NUCLEOTIDE SEQUENCE [LARGE SCALE GENOMIC DNA]</scope>
    <source>
        <strain evidence="2 3">MCA 3882</strain>
    </source>
</reference>
<evidence type="ECO:0000256" key="1">
    <source>
        <dbReference type="SAM" id="MobiDB-lite"/>
    </source>
</evidence>
<sequence>MIDMLDNQRKLSKETQRPTSPASSYMRNQKPNSIRKENKTTDWDPAAKQNLQMETERKLPYGRHRQIQHPAPLQLDDLGHSRSKSLPQVEKDESASSEQFNVETIANVQEHQQEIVPKPISRSLPPSPPSKPGYNNNTIQQLLQPAQEPDRSSISSTFGLADLPAPPPPSHSPEHDDRIRGLLEKQKERVRAGLHAPHTQFASFTAPPTPISKDLSEEEERIHSETEIVQRQTASSVESYPTISPSSMLNGVATAPPVEAHQKREKRKSSIFANRRPHSSCGFPKEIESIDQVSQRSGRRKRADSAATSSRYSSNSASITGEMSASSSPNHSVGLQKEKTWLKRQMEKVKNRSPSSNGFGVNGIQEEPELQQSTTNGKKSLRPESLVEDQIVFSAMAMSDANSFSPHSRLQSANSEPSGYQSRIYRSSQSDSESKELSSKLKKLFNNSSDGTKKSRFKSKRNSDATLAVEQGQPARRRSRSLGSAYGINAIPTNADAHKGVEGNEFDFDSTTDSTFCKSVLQDDSTGLAAHGHKGKKREVNNRRKSKNMASSGDYEGDRNSKRFVDQNALLGLYTGKDIKQAEKMAATLAAYASEPNLSPSKKMNQFLDPHEEPPSAISSRIAISPQTSKSSDSNQGFHLPSWSKWRKDHLRQRQSDMIAEKLVAEAESEIRREEGGESSGSNNYPGLMKHQQEFSASAESTSWTFRHDSKEYFGKLRKQVNERVKRKPSFGDSIRPFPSLSKTALEEKEESDRKQKQQALFYSLDVGIAKQDIPSSVDSIEEIDSQNDHNSNPAGPSQTINAQTSSLNRHSLPPIPPSHSPPSQQSLGHLQEPRSALADQNGPSPFRNLLLNRIRNESTEHLHQNFKAGNAETQEQGQRHG</sequence>
<dbReference type="GeneID" id="37024147"/>
<evidence type="ECO:0000313" key="2">
    <source>
        <dbReference type="EMBL" id="PWN35652.1"/>
    </source>
</evidence>
<feature type="compositionally biased region" description="Polar residues" evidence="1">
    <location>
        <begin position="319"/>
        <end position="333"/>
    </location>
</feature>
<feature type="region of interest" description="Disordered" evidence="1">
    <location>
        <begin position="195"/>
        <end position="384"/>
    </location>
</feature>
<proteinExistence type="predicted"/>
<feature type="region of interest" description="Disordered" evidence="1">
    <location>
        <begin position="1"/>
        <end position="98"/>
    </location>
</feature>
<feature type="region of interest" description="Disordered" evidence="1">
    <location>
        <begin position="525"/>
        <end position="560"/>
    </location>
</feature>
<feature type="region of interest" description="Disordered" evidence="1">
    <location>
        <begin position="808"/>
        <end position="882"/>
    </location>
</feature>
<feature type="compositionally biased region" description="Basic residues" evidence="1">
    <location>
        <begin position="531"/>
        <end position="547"/>
    </location>
</feature>